<feature type="domain" description="Ndc10" evidence="2">
    <location>
        <begin position="172"/>
        <end position="258"/>
    </location>
</feature>
<keyword evidence="4" id="KW-1185">Reference proteome</keyword>
<dbReference type="STRING" id="181874.A0A409X8C2"/>
<protein>
    <recommendedName>
        <fullName evidence="2">Ndc10 domain-containing protein</fullName>
    </recommendedName>
</protein>
<dbReference type="EMBL" id="NHTK01004386">
    <property type="protein sequence ID" value="PPQ86995.1"/>
    <property type="molecule type" value="Genomic_DNA"/>
</dbReference>
<evidence type="ECO:0000313" key="3">
    <source>
        <dbReference type="EMBL" id="PPQ86995.1"/>
    </source>
</evidence>
<feature type="region of interest" description="Disordered" evidence="1">
    <location>
        <begin position="93"/>
        <end position="120"/>
    </location>
</feature>
<evidence type="ECO:0000313" key="4">
    <source>
        <dbReference type="Proteomes" id="UP000284842"/>
    </source>
</evidence>
<feature type="compositionally biased region" description="Basic and acidic residues" evidence="1">
    <location>
        <begin position="94"/>
        <end position="120"/>
    </location>
</feature>
<proteinExistence type="predicted"/>
<accession>A0A409X8C2</accession>
<dbReference type="Pfam" id="PF16787">
    <property type="entry name" value="NDC10_II"/>
    <property type="match status" value="1"/>
</dbReference>
<comment type="caution">
    <text evidence="3">The sequence shown here is derived from an EMBL/GenBank/DDBJ whole genome shotgun (WGS) entry which is preliminary data.</text>
</comment>
<dbReference type="Gene3D" id="1.10.443.20">
    <property type="entry name" value="Centromere DNA-binding protein complex CBF3 subunit, domain 2"/>
    <property type="match status" value="1"/>
</dbReference>
<dbReference type="OrthoDB" id="3065555at2759"/>
<dbReference type="Proteomes" id="UP000284842">
    <property type="component" value="Unassembled WGS sequence"/>
</dbReference>
<dbReference type="InParanoid" id="A0A409X8C2"/>
<dbReference type="AlphaFoldDB" id="A0A409X8C2"/>
<evidence type="ECO:0000256" key="1">
    <source>
        <dbReference type="SAM" id="MobiDB-lite"/>
    </source>
</evidence>
<name>A0A409X8C2_9AGAR</name>
<gene>
    <name evidence="3" type="ORF">CVT24_002556</name>
</gene>
<dbReference type="InterPro" id="IPR038279">
    <property type="entry name" value="Ndc10_dom2_sf"/>
</dbReference>
<sequence length="283" mass="32458">MNRLYQFRSDISNKVTERVYSRHVKSYVAWWEADQAELQKRAKDANTTYFFEPAHPITAKKAVIFLNYQFDRKKKSSSGGEIDNTKVGCRAQRPLREDPDLRRMEEMASSREPKRLEESQEAKARGLLSKTFTEDELVLLSVDLFCKIKFVKDSDVNKVVPTEPKKASKGTISKALRNRAMLLCTASMALRGDDTRPILLSSLDNQTKALIVCANEGKTNTTGRLDQHPAFRHRNPDLCPISAAAFHLFTQFHITYPEIPKFAPKFKTEGEERAGPYGYREWY</sequence>
<organism evidence="3 4">
    <name type="scientific">Panaeolus cyanescens</name>
    <dbReference type="NCBI Taxonomy" id="181874"/>
    <lineage>
        <taxon>Eukaryota</taxon>
        <taxon>Fungi</taxon>
        <taxon>Dikarya</taxon>
        <taxon>Basidiomycota</taxon>
        <taxon>Agaricomycotina</taxon>
        <taxon>Agaricomycetes</taxon>
        <taxon>Agaricomycetidae</taxon>
        <taxon>Agaricales</taxon>
        <taxon>Agaricineae</taxon>
        <taxon>Galeropsidaceae</taxon>
        <taxon>Panaeolus</taxon>
    </lineage>
</organism>
<reference evidence="3 4" key="1">
    <citation type="journal article" date="2018" name="Evol. Lett.">
        <title>Horizontal gene cluster transfer increased hallucinogenic mushroom diversity.</title>
        <authorList>
            <person name="Reynolds H.T."/>
            <person name="Vijayakumar V."/>
            <person name="Gluck-Thaler E."/>
            <person name="Korotkin H.B."/>
            <person name="Matheny P.B."/>
            <person name="Slot J.C."/>
        </authorList>
    </citation>
    <scope>NUCLEOTIDE SEQUENCE [LARGE SCALE GENOMIC DNA]</scope>
    <source>
        <strain evidence="3 4">2629</strain>
    </source>
</reference>
<dbReference type="InterPro" id="IPR031872">
    <property type="entry name" value="NDC10_II"/>
</dbReference>
<evidence type="ECO:0000259" key="2">
    <source>
        <dbReference type="Pfam" id="PF16787"/>
    </source>
</evidence>
<dbReference type="GO" id="GO:0003677">
    <property type="term" value="F:DNA binding"/>
    <property type="evidence" value="ECO:0007669"/>
    <property type="project" value="InterPro"/>
</dbReference>